<protein>
    <submittedName>
        <fullName evidence="2">Uncharacterized protein</fullName>
    </submittedName>
</protein>
<feature type="region of interest" description="Disordered" evidence="1">
    <location>
        <begin position="59"/>
        <end position="95"/>
    </location>
</feature>
<reference evidence="2 3" key="1">
    <citation type="submission" date="2015-12" db="EMBL/GenBank/DDBJ databases">
        <title>Diversity of Burkholderia near neighbor genomes.</title>
        <authorList>
            <person name="Sahl J."/>
            <person name="Wagner D."/>
            <person name="Keim P."/>
        </authorList>
    </citation>
    <scope>NUCLEOTIDE SEQUENCE [LARGE SCALE GENOMIC DNA]</scope>
    <source>
        <strain evidence="2 3">BDU8</strain>
    </source>
</reference>
<organism evidence="2 3">
    <name type="scientific">Burkholderia mayonis</name>
    <dbReference type="NCBI Taxonomy" id="1385591"/>
    <lineage>
        <taxon>Bacteria</taxon>
        <taxon>Pseudomonadati</taxon>
        <taxon>Pseudomonadota</taxon>
        <taxon>Betaproteobacteria</taxon>
        <taxon>Burkholderiales</taxon>
        <taxon>Burkholderiaceae</taxon>
        <taxon>Burkholderia</taxon>
        <taxon>pseudomallei group</taxon>
    </lineage>
</organism>
<dbReference type="AlphaFoldDB" id="A0A1B4FW18"/>
<evidence type="ECO:0000256" key="1">
    <source>
        <dbReference type="SAM" id="MobiDB-lite"/>
    </source>
</evidence>
<feature type="region of interest" description="Disordered" evidence="1">
    <location>
        <begin position="1"/>
        <end position="38"/>
    </location>
</feature>
<accession>A0A1B4FW18</accession>
<gene>
    <name evidence="2" type="ORF">WS71_11655</name>
</gene>
<feature type="compositionally biased region" description="Basic residues" evidence="1">
    <location>
        <begin position="66"/>
        <end position="85"/>
    </location>
</feature>
<dbReference type="EMBL" id="CP013388">
    <property type="protein sequence ID" value="AOJ07887.1"/>
    <property type="molecule type" value="Genomic_DNA"/>
</dbReference>
<dbReference type="Proteomes" id="UP000067711">
    <property type="component" value="Chromosome 2"/>
</dbReference>
<evidence type="ECO:0000313" key="2">
    <source>
        <dbReference type="EMBL" id="AOJ07887.1"/>
    </source>
</evidence>
<feature type="compositionally biased region" description="Basic residues" evidence="1">
    <location>
        <begin position="1"/>
        <end position="17"/>
    </location>
</feature>
<evidence type="ECO:0000313" key="3">
    <source>
        <dbReference type="Proteomes" id="UP000067711"/>
    </source>
</evidence>
<name>A0A1B4FW18_9BURK</name>
<sequence length="95" mass="10567">MRLRANRARGQRMRRRAAPPSALRRSSRALDAEATDAAHTGRALAPIVASGIVIAVLHGARPARPATRRRPGRPPLKCARKRRIPRVPSRDAWRQ</sequence>
<proteinExistence type="predicted"/>